<dbReference type="STRING" id="762982.HMPREF9442_02114"/>
<protein>
    <submittedName>
        <fullName evidence="4">Putative serine O-acetyltransferase</fullName>
    </submittedName>
</protein>
<dbReference type="InterPro" id="IPR045304">
    <property type="entry name" value="LbH_SAT"/>
</dbReference>
<dbReference type="OrthoDB" id="9801456at2"/>
<comment type="caution">
    <text evidence="4">The sequence shown here is derived from an EMBL/GenBank/DDBJ whole genome shotgun (WGS) entry which is preliminary data.</text>
</comment>
<name>F3QV89_9BACT</name>
<dbReference type="InterPro" id="IPR011004">
    <property type="entry name" value="Trimer_LpxA-like_sf"/>
</dbReference>
<evidence type="ECO:0000256" key="2">
    <source>
        <dbReference type="ARBA" id="ARBA00022679"/>
    </source>
</evidence>
<keyword evidence="2 4" id="KW-0808">Transferase</keyword>
<dbReference type="CDD" id="cd03354">
    <property type="entry name" value="LbH_SAT"/>
    <property type="match status" value="1"/>
</dbReference>
<dbReference type="PANTHER" id="PTHR42811">
    <property type="entry name" value="SERINE ACETYLTRANSFERASE"/>
    <property type="match status" value="1"/>
</dbReference>
<dbReference type="FunFam" id="2.160.10.10:FF:000015">
    <property type="entry name" value="Serine acetyltransferase, plasmid"/>
    <property type="match status" value="1"/>
</dbReference>
<evidence type="ECO:0000256" key="1">
    <source>
        <dbReference type="ARBA" id="ARBA00022605"/>
    </source>
</evidence>
<evidence type="ECO:0000313" key="4">
    <source>
        <dbReference type="EMBL" id="EGG52670.1"/>
    </source>
</evidence>
<dbReference type="AlphaFoldDB" id="F3QV89"/>
<dbReference type="HOGENOM" id="CLU_051638_1_0_10"/>
<organism evidence="4 5">
    <name type="scientific">Paraprevotella xylaniphila YIT 11841</name>
    <dbReference type="NCBI Taxonomy" id="762982"/>
    <lineage>
        <taxon>Bacteria</taxon>
        <taxon>Pseudomonadati</taxon>
        <taxon>Bacteroidota</taxon>
        <taxon>Bacteroidia</taxon>
        <taxon>Bacteroidales</taxon>
        <taxon>Prevotellaceae</taxon>
        <taxon>Paraprevotella</taxon>
    </lineage>
</organism>
<dbReference type="GO" id="GO:0016746">
    <property type="term" value="F:acyltransferase activity"/>
    <property type="evidence" value="ECO:0007669"/>
    <property type="project" value="UniProtKB-KW"/>
</dbReference>
<dbReference type="SUPFAM" id="SSF51161">
    <property type="entry name" value="Trimeric LpxA-like enzymes"/>
    <property type="match status" value="1"/>
</dbReference>
<reference evidence="4 5" key="1">
    <citation type="submission" date="2011-02" db="EMBL/GenBank/DDBJ databases">
        <authorList>
            <person name="Weinstock G."/>
            <person name="Sodergren E."/>
            <person name="Clifton S."/>
            <person name="Fulton L."/>
            <person name="Fulton B."/>
            <person name="Courtney L."/>
            <person name="Fronick C."/>
            <person name="Harrison M."/>
            <person name="Strong C."/>
            <person name="Farmer C."/>
            <person name="Delahaunty K."/>
            <person name="Markovic C."/>
            <person name="Hall O."/>
            <person name="Minx P."/>
            <person name="Tomlinson C."/>
            <person name="Mitreva M."/>
            <person name="Hou S."/>
            <person name="Chen J."/>
            <person name="Wollam A."/>
            <person name="Pepin K.H."/>
            <person name="Johnson M."/>
            <person name="Bhonagiri V."/>
            <person name="Zhang X."/>
            <person name="Suruliraj S."/>
            <person name="Warren W."/>
            <person name="Chinwalla A."/>
            <person name="Mardis E.R."/>
            <person name="Wilson R.K."/>
        </authorList>
    </citation>
    <scope>NUCLEOTIDE SEQUENCE [LARGE SCALE GENOMIC DNA]</scope>
    <source>
        <strain evidence="4 5">YIT 11841</strain>
    </source>
</reference>
<accession>F3QV89</accession>
<dbReference type="eggNOG" id="COG1045">
    <property type="taxonomic scope" value="Bacteria"/>
</dbReference>
<dbReference type="EMBL" id="AFBR01000065">
    <property type="protein sequence ID" value="EGG52670.1"/>
    <property type="molecule type" value="Genomic_DNA"/>
</dbReference>
<dbReference type="GeneID" id="98398058"/>
<dbReference type="Gene3D" id="1.10.3130.10">
    <property type="entry name" value="serine acetyltransferase, domain 1"/>
    <property type="match status" value="1"/>
</dbReference>
<keyword evidence="3" id="KW-0012">Acyltransferase</keyword>
<evidence type="ECO:0000313" key="5">
    <source>
        <dbReference type="Proteomes" id="UP000005546"/>
    </source>
</evidence>
<dbReference type="GO" id="GO:0008652">
    <property type="term" value="P:amino acid biosynthetic process"/>
    <property type="evidence" value="ECO:0007669"/>
    <property type="project" value="UniProtKB-KW"/>
</dbReference>
<evidence type="ECO:0000256" key="3">
    <source>
        <dbReference type="ARBA" id="ARBA00023315"/>
    </source>
</evidence>
<dbReference type="Proteomes" id="UP000005546">
    <property type="component" value="Unassembled WGS sequence"/>
</dbReference>
<keyword evidence="1" id="KW-0028">Amino-acid biosynthesis</keyword>
<gene>
    <name evidence="4" type="ORF">HMPREF9442_02114</name>
</gene>
<dbReference type="RefSeq" id="WP_008627850.1">
    <property type="nucleotide sequence ID" value="NZ_GL883865.1"/>
</dbReference>
<sequence>MSLLNFTHLLAQTVTELSEDSSLKGLFHEHQDGDPLPSGKVLHEIIELCRAILFPGFYGKSTVNHHTITYHIGVNIERMYNLLTEQIHAGLCFDAKETGDCACDTKREKAIDLAGQFISRLPALREVLATDVEAAYNGDPAAESYGEIISCYPIIKALSNYRIAHELLLLGVPLIPRIITEMAHSETGIDIHPAARIGHHFTIDHGTGVVIGATCIIGNHVKLYQGVTLGAKSFPLDDDGHPIKGIPRHPILEDDVIVYSNATILGRITVGRGATVGGNIWVTEDVPAGARLVQKKYK</sequence>
<dbReference type="InterPro" id="IPR042122">
    <property type="entry name" value="Ser_AcTrfase_N_sf"/>
</dbReference>
<proteinExistence type="predicted"/>
<dbReference type="Gene3D" id="2.160.10.10">
    <property type="entry name" value="Hexapeptide repeat proteins"/>
    <property type="match status" value="1"/>
</dbReference>
<keyword evidence="5" id="KW-1185">Reference proteome</keyword>